<dbReference type="Proteomes" id="UP000007434">
    <property type="component" value="Chromosome"/>
</dbReference>
<gene>
    <name evidence="1" type="ordered locus">Halsa_1014</name>
</gene>
<evidence type="ECO:0000313" key="2">
    <source>
        <dbReference type="Proteomes" id="UP000007434"/>
    </source>
</evidence>
<reference evidence="1 2" key="2">
    <citation type="journal article" date="2011" name="J. Bacteriol.">
        <title>Complete Genome Sequence of the Haloalkaliphilic, Hydrogen Producing Halanaerobium hydrogenoformans.</title>
        <authorList>
            <person name="Brown S.D."/>
            <person name="Begemann M.B."/>
            <person name="Mormile M.R."/>
            <person name="Wall J.D."/>
            <person name="Han C.S."/>
            <person name="Goodwin L.A."/>
            <person name="Pitluck S."/>
            <person name="Land M.L."/>
            <person name="Hauser L.J."/>
            <person name="Elias D.A."/>
        </authorList>
    </citation>
    <scope>NUCLEOTIDE SEQUENCE [LARGE SCALE GENOMIC DNA]</scope>
    <source>
        <strain evidence="2">sapolanicus</strain>
    </source>
</reference>
<protein>
    <submittedName>
        <fullName evidence="1">Uncharacterized protein</fullName>
    </submittedName>
</protein>
<accession>E4RMC6</accession>
<dbReference type="KEGG" id="has:Halsa_1014"/>
<reference evidence="1 2" key="1">
    <citation type="submission" date="2010-11" db="EMBL/GenBank/DDBJ databases">
        <title>Complete sequence of Halanaerobium sp. sapolanicus.</title>
        <authorList>
            <consortium name="US DOE Joint Genome Institute"/>
            <person name="Lucas S."/>
            <person name="Copeland A."/>
            <person name="Lapidus A."/>
            <person name="Cheng J.-F."/>
            <person name="Bruce D."/>
            <person name="Goodwin L."/>
            <person name="Pitluck S."/>
            <person name="Davenport K."/>
            <person name="Detter J.C."/>
            <person name="Han C."/>
            <person name="Tapia R."/>
            <person name="Land M."/>
            <person name="Hauser L."/>
            <person name="Jeffries C."/>
            <person name="Kyrpides N."/>
            <person name="Ivanova N."/>
            <person name="Mikhailova N."/>
            <person name="Begemann M.B."/>
            <person name="Mormile M.R."/>
            <person name="Wall J.D."/>
            <person name="Elias D.A."/>
            <person name="Woyke T."/>
        </authorList>
    </citation>
    <scope>NUCLEOTIDE SEQUENCE [LARGE SCALE GENOMIC DNA]</scope>
    <source>
        <strain evidence="2">sapolanicus</strain>
    </source>
</reference>
<sequence length="106" mass="12098">MDKKKLQDIKEAKKKIVEGSLTIWNARLDALAERGNIRDLINYIGGPVVDDSWTNICGCPEPDSPVCFCSCPPDNSEDLYYHINEMGRKINLILENIDDLRNNFKK</sequence>
<evidence type="ECO:0000313" key="1">
    <source>
        <dbReference type="EMBL" id="ADQ14457.1"/>
    </source>
</evidence>
<dbReference type="EMBL" id="CP002304">
    <property type="protein sequence ID" value="ADQ14457.1"/>
    <property type="molecule type" value="Genomic_DNA"/>
</dbReference>
<dbReference type="eggNOG" id="ENOG502ZKHZ">
    <property type="taxonomic scope" value="Bacteria"/>
</dbReference>
<organism evidence="1 2">
    <name type="scientific">Halanaerobium hydrogeniformans</name>
    <name type="common">Halanaerobium sp. (strain sapolanicus)</name>
    <dbReference type="NCBI Taxonomy" id="656519"/>
    <lineage>
        <taxon>Bacteria</taxon>
        <taxon>Bacillati</taxon>
        <taxon>Bacillota</taxon>
        <taxon>Clostridia</taxon>
        <taxon>Halanaerobiales</taxon>
        <taxon>Halanaerobiaceae</taxon>
        <taxon>Halanaerobium</taxon>
    </lineage>
</organism>
<keyword evidence="2" id="KW-1185">Reference proteome</keyword>
<dbReference type="HOGENOM" id="CLU_2219437_0_0_9"/>
<dbReference type="AlphaFoldDB" id="E4RMC6"/>
<dbReference type="RefSeq" id="WP_013405547.1">
    <property type="nucleotide sequence ID" value="NC_014654.1"/>
</dbReference>
<proteinExistence type="predicted"/>
<dbReference type="STRING" id="656519.Halsa_1014"/>
<name>E4RMC6_HALHG</name>